<dbReference type="Gramene" id="RZC52880">
    <property type="protein sequence ID" value="RZC52880"/>
    <property type="gene ID" value="C5167_021300"/>
</dbReference>
<reference evidence="1 2" key="1">
    <citation type="journal article" date="2018" name="Science">
        <title>The opium poppy genome and morphinan production.</title>
        <authorList>
            <person name="Guo L."/>
            <person name="Winzer T."/>
            <person name="Yang X."/>
            <person name="Li Y."/>
            <person name="Ning Z."/>
            <person name="He Z."/>
            <person name="Teodor R."/>
            <person name="Lu Y."/>
            <person name="Bowser T.A."/>
            <person name="Graham I.A."/>
            <person name="Ye K."/>
        </authorList>
    </citation>
    <scope>NUCLEOTIDE SEQUENCE [LARGE SCALE GENOMIC DNA]</scope>
    <source>
        <strain evidence="2">cv. HN1</strain>
        <tissue evidence="1">Leaves</tissue>
    </source>
</reference>
<accession>A0A4Y7IYK9</accession>
<proteinExistence type="predicted"/>
<dbReference type="Proteomes" id="UP000316621">
    <property type="component" value="Chromosome 2"/>
</dbReference>
<keyword evidence="2" id="KW-1185">Reference proteome</keyword>
<evidence type="ECO:0000313" key="2">
    <source>
        <dbReference type="Proteomes" id="UP000316621"/>
    </source>
</evidence>
<organism evidence="1 2">
    <name type="scientific">Papaver somniferum</name>
    <name type="common">Opium poppy</name>
    <dbReference type="NCBI Taxonomy" id="3469"/>
    <lineage>
        <taxon>Eukaryota</taxon>
        <taxon>Viridiplantae</taxon>
        <taxon>Streptophyta</taxon>
        <taxon>Embryophyta</taxon>
        <taxon>Tracheophyta</taxon>
        <taxon>Spermatophyta</taxon>
        <taxon>Magnoliopsida</taxon>
        <taxon>Ranunculales</taxon>
        <taxon>Papaveraceae</taxon>
        <taxon>Papaveroideae</taxon>
        <taxon>Papaver</taxon>
    </lineage>
</organism>
<sequence length="61" mass="7179">MSDPEEGEGDAKSRWHGIGDLRIMVRLTKRRKRKRGRKMIQKKNKAYHTCSNTYNISKGFL</sequence>
<name>A0A4Y7IYK9_PAPSO</name>
<dbReference type="AlphaFoldDB" id="A0A4Y7IYK9"/>
<protein>
    <submittedName>
        <fullName evidence="1">Uncharacterized protein</fullName>
    </submittedName>
</protein>
<dbReference type="EMBL" id="CM010716">
    <property type="protein sequence ID" value="RZC52880.1"/>
    <property type="molecule type" value="Genomic_DNA"/>
</dbReference>
<evidence type="ECO:0000313" key="1">
    <source>
        <dbReference type="EMBL" id="RZC52880.1"/>
    </source>
</evidence>
<gene>
    <name evidence="1" type="ORF">C5167_021300</name>
</gene>